<feature type="region of interest" description="Disordered" evidence="1">
    <location>
        <begin position="149"/>
        <end position="185"/>
    </location>
</feature>
<reference evidence="2" key="1">
    <citation type="submission" date="2020-02" db="EMBL/GenBank/DDBJ databases">
        <authorList>
            <person name="Meier V. D."/>
        </authorList>
    </citation>
    <scope>NUCLEOTIDE SEQUENCE</scope>
    <source>
        <strain evidence="2">AVDCRST_MAG34</strain>
    </source>
</reference>
<feature type="region of interest" description="Disordered" evidence="1">
    <location>
        <begin position="1"/>
        <end position="110"/>
    </location>
</feature>
<feature type="region of interest" description="Disordered" evidence="1">
    <location>
        <begin position="204"/>
        <end position="229"/>
    </location>
</feature>
<feature type="compositionally biased region" description="Basic residues" evidence="1">
    <location>
        <begin position="436"/>
        <end position="453"/>
    </location>
</feature>
<feature type="region of interest" description="Disordered" evidence="1">
    <location>
        <begin position="415"/>
        <end position="554"/>
    </location>
</feature>
<feature type="compositionally biased region" description="Basic and acidic residues" evidence="1">
    <location>
        <begin position="252"/>
        <end position="263"/>
    </location>
</feature>
<feature type="compositionally biased region" description="Basic and acidic residues" evidence="1">
    <location>
        <begin position="208"/>
        <end position="217"/>
    </location>
</feature>
<organism evidence="2">
    <name type="scientific">uncultured Nocardioidaceae bacterium</name>
    <dbReference type="NCBI Taxonomy" id="253824"/>
    <lineage>
        <taxon>Bacteria</taxon>
        <taxon>Bacillati</taxon>
        <taxon>Actinomycetota</taxon>
        <taxon>Actinomycetes</taxon>
        <taxon>Propionibacteriales</taxon>
        <taxon>Nocardioidaceae</taxon>
        <taxon>environmental samples</taxon>
    </lineage>
</organism>
<evidence type="ECO:0000313" key="2">
    <source>
        <dbReference type="EMBL" id="CAA9321451.1"/>
    </source>
</evidence>
<protein>
    <submittedName>
        <fullName evidence="2">Proposed peptidoglycan lipid II flippase MurJ</fullName>
    </submittedName>
</protein>
<gene>
    <name evidence="2" type="ORF">AVDCRST_MAG34-1464</name>
</gene>
<feature type="region of interest" description="Disordered" evidence="1">
    <location>
        <begin position="242"/>
        <end position="319"/>
    </location>
</feature>
<feature type="non-terminal residue" evidence="2">
    <location>
        <position position="1"/>
    </location>
</feature>
<feature type="compositionally biased region" description="Basic and acidic residues" evidence="1">
    <location>
        <begin position="161"/>
        <end position="172"/>
    </location>
</feature>
<feature type="non-terminal residue" evidence="2">
    <location>
        <position position="554"/>
    </location>
</feature>
<dbReference type="AlphaFoldDB" id="A0A6J4L3D2"/>
<feature type="compositionally biased region" description="Basic and acidic residues" evidence="1">
    <location>
        <begin position="1"/>
        <end position="28"/>
    </location>
</feature>
<feature type="compositionally biased region" description="Basic residues" evidence="1">
    <location>
        <begin position="57"/>
        <end position="68"/>
    </location>
</feature>
<name>A0A6J4L3D2_9ACTN</name>
<sequence length="554" mass="60727">DLKLGADLERGDGGRDRGVPGERLRAIDTARGCAGDPAARRRLHDRQHRPEHALHPAGRRRLQRRARPSARPGDAERQRPRRGLHQPGDHSCRAVPGGGHRGPGPRSSAADAALPRRLLLHPRARRPAGIGGGLRPVLPAAGLLLRHVRADRTGAQRPRPLRSDDVGADRQQRHLGRRSPRLPPRVRSGLRCRAVRRVLRGRGVAARPRRDGRDRRPVRGPCPLPPVDRFQVPSAVRLPRQWPRAHPPARSVDGRVRRRQPDRLHRRRTTRLERHRGRRQRVRQRRGAGRHRLHRLRRGLPARDGPALGGDGVAGDRRATPTVPVCRRWRPGRAGAAGGRHRADRPGLHRAVRDAAARDRAAVVQRGVGLRGGQRDLLRLRAVAGDLRSRAGGLHRPLPHAARLLRLGAHPHGVLGAVRDRRDQHRPGRAGDEQRRSRRHRTGAGRRLCRLVRRGGGGVVPAAETRPGRARHPGAGAVRSPDRCRGRARRARGLGLAGRPRIGVGDRRRQGPGAHVGGQHRSGRPRRAGGGLPGTPHPGGRRGRGAGVAPPASV</sequence>
<feature type="compositionally biased region" description="Basic and acidic residues" evidence="1">
    <location>
        <begin position="418"/>
        <end position="435"/>
    </location>
</feature>
<feature type="compositionally biased region" description="Basic residues" evidence="1">
    <location>
        <begin position="264"/>
        <end position="300"/>
    </location>
</feature>
<accession>A0A6J4L3D2</accession>
<proteinExistence type="predicted"/>
<evidence type="ECO:0000256" key="1">
    <source>
        <dbReference type="SAM" id="MobiDB-lite"/>
    </source>
</evidence>
<dbReference type="EMBL" id="CADCUI010000001">
    <property type="protein sequence ID" value="CAA9321451.1"/>
    <property type="molecule type" value="Genomic_DNA"/>
</dbReference>